<feature type="transmembrane region" description="Helical" evidence="9">
    <location>
        <begin position="536"/>
        <end position="554"/>
    </location>
</feature>
<comment type="similarity">
    <text evidence="2">Belongs to the ABC transporter superfamily. ABCG family. Eye pigment precursor importer (TC 3.A.1.204) subfamily.</text>
</comment>
<keyword evidence="4 9" id="KW-0812">Transmembrane</keyword>
<reference evidence="11" key="5">
    <citation type="submission" date="2011-05" db="EMBL/GenBank/DDBJ databases">
        <authorList>
            <consortium name="VectorBase"/>
        </authorList>
    </citation>
    <scope>NUCLEOTIDE SEQUENCE</scope>
    <source>
        <strain evidence="11">PEST</strain>
    </source>
</reference>
<feature type="domain" description="ABC transporter" evidence="10">
    <location>
        <begin position="2"/>
        <end position="231"/>
    </location>
</feature>
<dbReference type="SUPFAM" id="SSF52540">
    <property type="entry name" value="P-loop containing nucleoside triphosphate hydrolases"/>
    <property type="match status" value="1"/>
</dbReference>
<dbReference type="PROSITE" id="PS50893">
    <property type="entry name" value="ABC_TRANSPORTER_2"/>
    <property type="match status" value="1"/>
</dbReference>
<dbReference type="Pfam" id="PF01061">
    <property type="entry name" value="ABC2_membrane"/>
    <property type="match status" value="1"/>
</dbReference>
<dbReference type="InterPro" id="IPR003439">
    <property type="entry name" value="ABC_transporter-like_ATP-bd"/>
</dbReference>
<accession>Q7PWI9</accession>
<keyword evidence="8 9" id="KW-0472">Membrane</keyword>
<evidence type="ECO:0000256" key="9">
    <source>
        <dbReference type="SAM" id="Phobius"/>
    </source>
</evidence>
<dbReference type="Pfam" id="PF00005">
    <property type="entry name" value="ABC_tran"/>
    <property type="match status" value="1"/>
</dbReference>
<gene>
    <name evidence="11" type="ORF">AgaP_AGAP008945</name>
</gene>
<reference evidence="11" key="4">
    <citation type="journal article" date="2007" name="Genome Biol.">
        <title>Update of the Anopheles gambiae PEST genome assembly.</title>
        <authorList>
            <person name="Sharakhova M.V."/>
            <person name="Hammond M.P."/>
            <person name="Lobo N.F."/>
            <person name="Krzywinski J."/>
            <person name="Unger M.F."/>
            <person name="Hillenmeyer M.E."/>
            <person name="Bruggner R.V."/>
            <person name="Birney E."/>
            <person name="Collins F.H."/>
        </authorList>
    </citation>
    <scope>NUCLEOTIDE SEQUENCE</scope>
    <source>
        <strain evidence="11">PEST</strain>
    </source>
</reference>
<feature type="transmembrane region" description="Helical" evidence="9">
    <location>
        <begin position="468"/>
        <end position="495"/>
    </location>
</feature>
<dbReference type="InterPro" id="IPR013525">
    <property type="entry name" value="ABC2_TM"/>
</dbReference>
<dbReference type="InterPro" id="IPR027417">
    <property type="entry name" value="P-loop_NTPase"/>
</dbReference>
<proteinExistence type="inferred from homology"/>
<dbReference type="InterPro" id="IPR003593">
    <property type="entry name" value="AAA+_ATPase"/>
</dbReference>
<feature type="transmembrane region" description="Helical" evidence="9">
    <location>
        <begin position="394"/>
        <end position="415"/>
    </location>
</feature>
<reference evidence="11" key="1">
    <citation type="journal article" date="2002" name="Science">
        <title>The genome sequence of the malaria mosquito Anopheles gambiae.</title>
        <authorList>
            <person name="Holt R.A."/>
            <person name="Subramanian G.M."/>
            <person name="Halpern A."/>
            <person name="Sutton G.G."/>
            <person name="Charlab R."/>
            <person name="Nusskern D.R."/>
            <person name="Wincker P."/>
            <person name="Clark A.G."/>
            <person name="Ribeiro J.M."/>
            <person name="Wides R."/>
            <person name="Salzberg S.L."/>
            <person name="Loftus B."/>
            <person name="Yandell M."/>
            <person name="Majoros W.H."/>
            <person name="Rusch D.B."/>
            <person name="Lai Z."/>
            <person name="Kraft C.L."/>
            <person name="Abril J.F."/>
            <person name="Anthouard V."/>
            <person name="Arensburger P."/>
            <person name="Atkinson P.W."/>
            <person name="Baden H."/>
            <person name="de Berardinis V."/>
            <person name="Baldwin D."/>
            <person name="Benes V."/>
            <person name="Biedler J."/>
            <person name="Blass C."/>
            <person name="Bolanos R."/>
            <person name="Boscus D."/>
            <person name="Barnstead M."/>
            <person name="Cai S."/>
            <person name="Center A."/>
            <person name="Chaturverdi K."/>
            <person name="Christophides G.K."/>
            <person name="Chrystal M.A."/>
            <person name="Clamp M."/>
            <person name="Cravchik A."/>
            <person name="Curwen V."/>
            <person name="Dana A."/>
            <person name="Delcher A."/>
            <person name="Dew I."/>
            <person name="Evans C.A."/>
            <person name="Flanigan M."/>
            <person name="Grundschober-Freimoser A."/>
            <person name="Friedli L."/>
            <person name="Gu Z."/>
            <person name="Guan P."/>
            <person name="Guigo R."/>
            <person name="Hillenmeyer M.E."/>
            <person name="Hladun S.L."/>
            <person name="Hogan J.R."/>
            <person name="Hong Y.S."/>
            <person name="Hoover J."/>
            <person name="Jaillon O."/>
            <person name="Ke Z."/>
            <person name="Kodira C."/>
            <person name="Kokoza E."/>
            <person name="Koutsos A."/>
            <person name="Letunic I."/>
            <person name="Levitsky A."/>
            <person name="Liang Y."/>
            <person name="Lin J.J."/>
            <person name="Lobo N.F."/>
            <person name="Lopez J.R."/>
            <person name="Malek J.A."/>
            <person name="McIntosh T.C."/>
            <person name="Meister S."/>
            <person name="Miller J."/>
            <person name="Mobarry C."/>
            <person name="Mongin E."/>
            <person name="Murphy S.D."/>
            <person name="O'Brochta D.A."/>
            <person name="Pfannkoch C."/>
            <person name="Qi R."/>
            <person name="Regier M.A."/>
            <person name="Remington K."/>
            <person name="Shao H."/>
            <person name="Sharakhova M.V."/>
            <person name="Sitter C.D."/>
            <person name="Shetty J."/>
            <person name="Smith T.J."/>
            <person name="Strong R."/>
            <person name="Sun J."/>
            <person name="Thomasova D."/>
            <person name="Ton L.Q."/>
            <person name="Topalis P."/>
            <person name="Tu Z."/>
            <person name="Unger M.F."/>
            <person name="Walenz B."/>
            <person name="Wang A."/>
            <person name="Wang J."/>
            <person name="Wang M."/>
            <person name="Wang X."/>
            <person name="Woodford K.J."/>
            <person name="Wortman J.R."/>
            <person name="Wu M."/>
            <person name="Yao A."/>
            <person name="Zdobnov E.M."/>
            <person name="Zhang H."/>
            <person name="Zhao Q."/>
            <person name="Zhao S."/>
            <person name="Zhu S.C."/>
            <person name="Zhimulev I."/>
            <person name="Coluzzi M."/>
            <person name="della Torre A."/>
            <person name="Roth C.W."/>
            <person name="Louis C."/>
            <person name="Kalush F."/>
            <person name="Mural R.J."/>
            <person name="Myers E.W."/>
            <person name="Adams M.D."/>
            <person name="Smith H.O."/>
            <person name="Broder S."/>
            <person name="Gardner M.J."/>
            <person name="Fraser C.M."/>
            <person name="Birney E."/>
            <person name="Bork P."/>
            <person name="Brey P.T."/>
            <person name="Venter J.C."/>
            <person name="Weissenbach J."/>
            <person name="Kafatos F.C."/>
            <person name="Collins F.H."/>
            <person name="Hoffman S.L."/>
        </authorList>
    </citation>
    <scope>NUCLEOTIDE SEQUENCE [LARGE SCALE GENOMIC DNA]</scope>
    <source>
        <strain evidence="11">PEST</strain>
    </source>
</reference>
<dbReference type="PANTHER" id="PTHR48041">
    <property type="entry name" value="ABC TRANSPORTER G FAMILY MEMBER 28"/>
    <property type="match status" value="1"/>
</dbReference>
<dbReference type="InterPro" id="IPR017871">
    <property type="entry name" value="ABC_transporter-like_CS"/>
</dbReference>
<feature type="transmembrane region" description="Helical" evidence="9">
    <location>
        <begin position="507"/>
        <end position="530"/>
    </location>
</feature>
<name>Q7PWI9_ANOGA</name>
<dbReference type="AlphaFoldDB" id="Q7PWI9"/>
<sequence length="646" mass="72695">RFMFEDRTHSAILKNLSGSFRSGRLVGIMGPSGAGKSTLLNVLSGFKKSNVTGQLMVDGQRLSERRSRKIISYTQQEVCLWPALTVEESLRYAAEFKLSPTIDQHQKRARVRELLHVLGLTGCADTLAGSVSGGQAKRLSIGLELLSDPKVMLLDEPTSGLDTVAAYQVLAHVKQLAARGRVIVCVIHQPNSQQLLLIDDLYVLAKGRRIYSGPTGEMVTQFARFGLDCPVSHNPADYGKNCAANAHIILAFSSLSAALEVASLDQEDDRLKRLMMEEEKDIFDYNPPRLMVEKSVDGSYQRYALSTLQQLRVLLRRTTSCTMRETSFQVNGFRIIFNTIFEILRCVEHEHIKFGNEVRYFVVLVISSIFLLLFLNLSVIMITSPFPSSFQYQFKARILINIAIAIITSVAFYNTGNNADRILANTAVLIINLYAIFFTSIVSAVLVYPRESACFVLESKNNWYSLRAYYLAKIVVELPTLILSSSVFFLIVYYFTAQPFEWLRIGTFALVCLMFGWISQMLGLLLGSLLSVQNSVFVSILIMVPASLFSGFFVPLRDASVLVRPLLYVSFVRYAFEGAVHAIYGFDRPDLDCPEVFCYFRQLKRFLQFVSMPDLAYGYDLLALAGWIVLLMGAVYLSLRRRIKQD</sequence>
<keyword evidence="7 9" id="KW-1133">Transmembrane helix</keyword>
<feature type="transmembrane region" description="Helical" evidence="9">
    <location>
        <begin position="360"/>
        <end position="382"/>
    </location>
</feature>
<dbReference type="Gene3D" id="3.40.50.300">
    <property type="entry name" value="P-loop containing nucleotide triphosphate hydrolases"/>
    <property type="match status" value="1"/>
</dbReference>
<evidence type="ECO:0000256" key="7">
    <source>
        <dbReference type="ARBA" id="ARBA00022989"/>
    </source>
</evidence>
<dbReference type="PROSITE" id="PS00211">
    <property type="entry name" value="ABC_TRANSPORTER_1"/>
    <property type="match status" value="1"/>
</dbReference>
<dbReference type="EMBL" id="AAAB01008984">
    <property type="protein sequence ID" value="EAA14784.5"/>
    <property type="molecule type" value="Genomic_DNA"/>
</dbReference>
<dbReference type="VEuPathDB" id="VectorBase:AGAMI1_003726"/>
<feature type="transmembrane region" description="Helical" evidence="9">
    <location>
        <begin position="566"/>
        <end position="586"/>
    </location>
</feature>
<evidence type="ECO:0000313" key="11">
    <source>
        <dbReference type="EMBL" id="EAA14784.5"/>
    </source>
</evidence>
<feature type="transmembrane region" description="Helical" evidence="9">
    <location>
        <begin position="616"/>
        <end position="639"/>
    </location>
</feature>
<evidence type="ECO:0000256" key="5">
    <source>
        <dbReference type="ARBA" id="ARBA00022741"/>
    </source>
</evidence>
<feature type="transmembrane region" description="Helical" evidence="9">
    <location>
        <begin position="427"/>
        <end position="448"/>
    </location>
</feature>
<dbReference type="InterPro" id="IPR050352">
    <property type="entry name" value="ABCG_transporters"/>
</dbReference>
<dbReference type="GO" id="GO:0016887">
    <property type="term" value="F:ATP hydrolysis activity"/>
    <property type="evidence" value="ECO:0007669"/>
    <property type="project" value="InterPro"/>
</dbReference>
<evidence type="ECO:0000256" key="6">
    <source>
        <dbReference type="ARBA" id="ARBA00022840"/>
    </source>
</evidence>
<evidence type="ECO:0000256" key="2">
    <source>
        <dbReference type="ARBA" id="ARBA00005814"/>
    </source>
</evidence>
<dbReference type="GO" id="GO:0005524">
    <property type="term" value="F:ATP binding"/>
    <property type="evidence" value="ECO:0007669"/>
    <property type="project" value="UniProtKB-KW"/>
</dbReference>
<evidence type="ECO:0000256" key="3">
    <source>
        <dbReference type="ARBA" id="ARBA00022448"/>
    </source>
</evidence>
<dbReference type="PhylomeDB" id="Q7PWI9"/>
<protein>
    <submittedName>
        <fullName evidence="11">AGAP008945-PA</fullName>
    </submittedName>
</protein>
<keyword evidence="5" id="KW-0547">Nucleotide-binding</keyword>
<dbReference type="SMART" id="SM00382">
    <property type="entry name" value="AAA"/>
    <property type="match status" value="1"/>
</dbReference>
<comment type="subcellular location">
    <subcellularLocation>
        <location evidence="1">Membrane</location>
        <topology evidence="1">Multi-pass membrane protein</topology>
    </subcellularLocation>
</comment>
<organism evidence="11">
    <name type="scientific">Anopheles gambiae</name>
    <name type="common">African malaria mosquito</name>
    <dbReference type="NCBI Taxonomy" id="7165"/>
    <lineage>
        <taxon>Eukaryota</taxon>
        <taxon>Metazoa</taxon>
        <taxon>Ecdysozoa</taxon>
        <taxon>Arthropoda</taxon>
        <taxon>Hexapoda</taxon>
        <taxon>Insecta</taxon>
        <taxon>Pterygota</taxon>
        <taxon>Neoptera</taxon>
        <taxon>Endopterygota</taxon>
        <taxon>Diptera</taxon>
        <taxon>Nematocera</taxon>
        <taxon>Culicoidea</taxon>
        <taxon>Culicidae</taxon>
        <taxon>Anophelinae</taxon>
        <taxon>Anopheles</taxon>
    </lineage>
</organism>
<dbReference type="eggNOG" id="KOG0061">
    <property type="taxonomic scope" value="Eukaryota"/>
</dbReference>
<evidence type="ECO:0000256" key="8">
    <source>
        <dbReference type="ARBA" id="ARBA00023136"/>
    </source>
</evidence>
<feature type="non-terminal residue" evidence="11">
    <location>
        <position position="1"/>
    </location>
</feature>
<dbReference type="GO" id="GO:0140359">
    <property type="term" value="F:ABC-type transporter activity"/>
    <property type="evidence" value="ECO:0007669"/>
    <property type="project" value="InterPro"/>
</dbReference>
<keyword evidence="3" id="KW-0813">Transport</keyword>
<evidence type="ECO:0000256" key="4">
    <source>
        <dbReference type="ARBA" id="ARBA00022692"/>
    </source>
</evidence>
<reference evidence="11" key="3">
    <citation type="journal article" date="2004" name="Trends Parasitol.">
        <title>The Anopheles gambiae genome: an update.</title>
        <authorList>
            <person name="Mongin E."/>
            <person name="Louis C."/>
            <person name="Holt R.A."/>
            <person name="Birney E."/>
            <person name="Collins F.H."/>
        </authorList>
    </citation>
    <scope>NUCLEOTIDE SEQUENCE</scope>
    <source>
        <strain evidence="11">PEST</strain>
    </source>
</reference>
<dbReference type="PANTHER" id="PTHR48041:SF118">
    <property type="entry name" value="ATP-BINDING CASSETTE TRANSPORTER (ABC TRANSPORTER) FAMILY G MEMBER 16"/>
    <property type="match status" value="1"/>
</dbReference>
<dbReference type="VEuPathDB" id="VectorBase:AGAP008945"/>
<evidence type="ECO:0000256" key="1">
    <source>
        <dbReference type="ARBA" id="ARBA00004141"/>
    </source>
</evidence>
<dbReference type="GO" id="GO:0016020">
    <property type="term" value="C:membrane"/>
    <property type="evidence" value="ECO:0007669"/>
    <property type="project" value="UniProtKB-SubCell"/>
</dbReference>
<keyword evidence="6" id="KW-0067">ATP-binding</keyword>
<reference evidence="11" key="2">
    <citation type="submission" date="2002-03" db="EMBL/GenBank/DDBJ databases">
        <authorList>
            <consortium name="The Anopheles Genome Sequencing Consortium"/>
        </authorList>
    </citation>
    <scope>NUCLEOTIDE SEQUENCE</scope>
    <source>
        <strain evidence="11">PEST</strain>
    </source>
</reference>
<comment type="caution">
    <text evidence="11">The sequence shown here is derived from an EMBL/GenBank/DDBJ whole genome shotgun (WGS) entry which is preliminary data.</text>
</comment>
<evidence type="ECO:0000259" key="10">
    <source>
        <dbReference type="PROSITE" id="PS50893"/>
    </source>
</evidence>